<dbReference type="CDD" id="cd00303">
    <property type="entry name" value="retropepsin_like"/>
    <property type="match status" value="1"/>
</dbReference>
<dbReference type="InterPro" id="IPR021109">
    <property type="entry name" value="Peptidase_aspartic_dom_sf"/>
</dbReference>
<dbReference type="EMBL" id="ML769563">
    <property type="protein sequence ID" value="KAE9393817.1"/>
    <property type="molecule type" value="Genomic_DNA"/>
</dbReference>
<dbReference type="Gene3D" id="2.40.70.10">
    <property type="entry name" value="Acid Proteases"/>
    <property type="match status" value="1"/>
</dbReference>
<proteinExistence type="predicted"/>
<dbReference type="Pfam" id="PF08284">
    <property type="entry name" value="RVP_2"/>
    <property type="match status" value="1"/>
</dbReference>
<evidence type="ECO:0008006" key="3">
    <source>
        <dbReference type="Google" id="ProtNLM"/>
    </source>
</evidence>
<name>A0A6A4H9D2_9AGAR</name>
<dbReference type="SUPFAM" id="SSF50630">
    <property type="entry name" value="Acid proteases"/>
    <property type="match status" value="1"/>
</dbReference>
<accession>A0A6A4H9D2</accession>
<organism evidence="1 2">
    <name type="scientific">Gymnopus androsaceus JB14</name>
    <dbReference type="NCBI Taxonomy" id="1447944"/>
    <lineage>
        <taxon>Eukaryota</taxon>
        <taxon>Fungi</taxon>
        <taxon>Dikarya</taxon>
        <taxon>Basidiomycota</taxon>
        <taxon>Agaricomycotina</taxon>
        <taxon>Agaricomycetes</taxon>
        <taxon>Agaricomycetidae</taxon>
        <taxon>Agaricales</taxon>
        <taxon>Marasmiineae</taxon>
        <taxon>Omphalotaceae</taxon>
        <taxon>Gymnopus</taxon>
    </lineage>
</organism>
<dbReference type="OrthoDB" id="1750432at2759"/>
<reference evidence="1" key="1">
    <citation type="journal article" date="2019" name="Environ. Microbiol.">
        <title>Fungal ecological strategies reflected in gene transcription - a case study of two litter decomposers.</title>
        <authorList>
            <person name="Barbi F."/>
            <person name="Kohler A."/>
            <person name="Barry K."/>
            <person name="Baskaran P."/>
            <person name="Daum C."/>
            <person name="Fauchery L."/>
            <person name="Ihrmark K."/>
            <person name="Kuo A."/>
            <person name="LaButti K."/>
            <person name="Lipzen A."/>
            <person name="Morin E."/>
            <person name="Grigoriev I.V."/>
            <person name="Henrissat B."/>
            <person name="Lindahl B."/>
            <person name="Martin F."/>
        </authorList>
    </citation>
    <scope>NUCLEOTIDE SEQUENCE</scope>
    <source>
        <strain evidence="1">JB14</strain>
    </source>
</reference>
<gene>
    <name evidence="1" type="ORF">BT96DRAFT_753343</name>
</gene>
<keyword evidence="2" id="KW-1185">Reference proteome</keyword>
<sequence length="241" mass="27581">LQRNSSTVKEIGRVVPRPVIIVVKINDNPVRALIDSGSLADFMSTSLADQLKVNKKYMKDPIPLHQAIQGSRSKIHCRTTANLKYQDIDKDHYFYIANVSNYDLILGTTWMYMHQVRIGLNPTTVEIGSSIPLPISGDNVTSIETQAIHFEEEKITTVVEQLREYAKPICKTAAETPLPPLRRINHTIPLIDENKIYPWRPSRCPEAFRAQWDQKRRDYISTGRWVVTTSRNTVPMMLIPK</sequence>
<protein>
    <recommendedName>
        <fullName evidence="3">Aspartic peptidase DDI1-type domain-containing protein</fullName>
    </recommendedName>
</protein>
<dbReference type="Proteomes" id="UP000799118">
    <property type="component" value="Unassembled WGS sequence"/>
</dbReference>
<feature type="non-terminal residue" evidence="1">
    <location>
        <position position="1"/>
    </location>
</feature>
<evidence type="ECO:0000313" key="2">
    <source>
        <dbReference type="Proteomes" id="UP000799118"/>
    </source>
</evidence>
<evidence type="ECO:0000313" key="1">
    <source>
        <dbReference type="EMBL" id="KAE9393817.1"/>
    </source>
</evidence>
<feature type="non-terminal residue" evidence="1">
    <location>
        <position position="241"/>
    </location>
</feature>
<dbReference type="AlphaFoldDB" id="A0A6A4H9D2"/>